<keyword evidence="3" id="KW-1185">Reference proteome</keyword>
<sequence length="104" mass="11431">MPEHRFYPSAGEGWLCPGGGGPEESEDQGPLERPSDVSLLDEEYFAAAEKLIFENRVPYPVLLYALLRCHSRRGVFLFSVRSHRLSGVSRVKQKSADGSAGHAG</sequence>
<gene>
    <name evidence="2" type="ORF">NWF35_12660</name>
</gene>
<dbReference type="RefSeq" id="WP_301239530.1">
    <property type="nucleotide sequence ID" value="NZ_JANRHH010000045.1"/>
</dbReference>
<dbReference type="Proteomes" id="UP001174196">
    <property type="component" value="Unassembled WGS sequence"/>
</dbReference>
<organism evidence="2 3">
    <name type="scientific">Polycladomyces subterraneus</name>
    <dbReference type="NCBI Taxonomy" id="1016997"/>
    <lineage>
        <taxon>Bacteria</taxon>
        <taxon>Bacillati</taxon>
        <taxon>Bacillota</taxon>
        <taxon>Bacilli</taxon>
        <taxon>Bacillales</taxon>
        <taxon>Thermoactinomycetaceae</taxon>
        <taxon>Polycladomyces</taxon>
    </lineage>
</organism>
<evidence type="ECO:0000313" key="3">
    <source>
        <dbReference type="Proteomes" id="UP001174196"/>
    </source>
</evidence>
<feature type="region of interest" description="Disordered" evidence="1">
    <location>
        <begin position="1"/>
        <end position="34"/>
    </location>
</feature>
<name>A0ABT8IPK4_9BACL</name>
<comment type="caution">
    <text evidence="2">The sequence shown here is derived from an EMBL/GenBank/DDBJ whole genome shotgun (WGS) entry which is preliminary data.</text>
</comment>
<proteinExistence type="predicted"/>
<accession>A0ABT8IPK4</accession>
<protein>
    <submittedName>
        <fullName evidence="2">Uncharacterized protein</fullName>
    </submittedName>
</protein>
<evidence type="ECO:0000313" key="2">
    <source>
        <dbReference type="EMBL" id="MDN4594720.1"/>
    </source>
</evidence>
<reference evidence="2" key="1">
    <citation type="submission" date="2022-08" db="EMBL/GenBank/DDBJ databases">
        <title>Polycladomyces zharkentsis sp. nov., a novel thermophilic CMC and starch-degrading bacterium isolated from a geothermal spring in Kazakhstan.</title>
        <authorList>
            <person name="Mashzhan A."/>
            <person name="Kistaubaeva A."/>
            <person name="Javier-Lopez R."/>
            <person name="Birkeland N.-K."/>
        </authorList>
    </citation>
    <scope>NUCLEOTIDE SEQUENCE</scope>
    <source>
        <strain evidence="2">KSR 13</strain>
    </source>
</reference>
<evidence type="ECO:0000256" key="1">
    <source>
        <dbReference type="SAM" id="MobiDB-lite"/>
    </source>
</evidence>
<dbReference type="EMBL" id="JANRHH010000045">
    <property type="protein sequence ID" value="MDN4594720.1"/>
    <property type="molecule type" value="Genomic_DNA"/>
</dbReference>